<accession>A0AC61QRK4</accession>
<dbReference type="Proteomes" id="UP000308886">
    <property type="component" value="Unassembled WGS sequence"/>
</dbReference>
<protein>
    <submittedName>
        <fullName evidence="1">Acyl-CoA thioesterase</fullName>
    </submittedName>
</protein>
<evidence type="ECO:0000313" key="2">
    <source>
        <dbReference type="Proteomes" id="UP000308886"/>
    </source>
</evidence>
<reference evidence="1" key="1">
    <citation type="submission" date="2019-04" db="EMBL/GenBank/DDBJ databases">
        <title>Microbes associate with the intestines of laboratory mice.</title>
        <authorList>
            <person name="Navarre W."/>
            <person name="Wong E."/>
            <person name="Huang K."/>
            <person name="Tropini C."/>
            <person name="Ng K."/>
            <person name="Yu B."/>
        </authorList>
    </citation>
    <scope>NUCLEOTIDE SEQUENCE</scope>
    <source>
        <strain evidence="1">NM73_A23</strain>
    </source>
</reference>
<name>A0AC61QRK4_9BACT</name>
<comment type="caution">
    <text evidence="1">The sequence shown here is derived from an EMBL/GenBank/DDBJ whole genome shotgun (WGS) entry which is preliminary data.</text>
</comment>
<sequence>MEKEEMAFHHQMPAQLRFSDIDQFGHMNNSVYFSLFDMCKTRYFIDVLGQHIFDSLGIVVAHIDANFLAPIFYPDEIVLQTTITHLGTKSFRLFQRAINKRTKEVKCECNTVMVFFDTVHNHSIPMPESFKQKIAEYEGDNNLLTK</sequence>
<gene>
    <name evidence="1" type="ORF">E5358_05215</name>
</gene>
<evidence type="ECO:0000313" key="1">
    <source>
        <dbReference type="EMBL" id="TGX83058.1"/>
    </source>
</evidence>
<keyword evidence="2" id="KW-1185">Reference proteome</keyword>
<organism evidence="1 2">
    <name type="scientific">Palleniella muris</name>
    <dbReference type="NCBI Taxonomy" id="3038145"/>
    <lineage>
        <taxon>Bacteria</taxon>
        <taxon>Pseudomonadati</taxon>
        <taxon>Bacteroidota</taxon>
        <taxon>Bacteroidia</taxon>
        <taxon>Bacteroidales</taxon>
        <taxon>Prevotellaceae</taxon>
        <taxon>Palleniella</taxon>
    </lineage>
</organism>
<proteinExistence type="predicted"/>
<dbReference type="EMBL" id="SRZC01000006">
    <property type="protein sequence ID" value="TGX83058.1"/>
    <property type="molecule type" value="Genomic_DNA"/>
</dbReference>